<dbReference type="PANTHER" id="PTHR43535">
    <property type="entry name" value="PHOSPHATIDATE CYTIDYLYLTRANSFERASE"/>
    <property type="match status" value="1"/>
</dbReference>
<dbReference type="OrthoDB" id="9799199at2"/>
<dbReference type="GO" id="GO:0005886">
    <property type="term" value="C:plasma membrane"/>
    <property type="evidence" value="ECO:0007669"/>
    <property type="project" value="TreeGrafter"/>
</dbReference>
<dbReference type="PROSITE" id="PS01315">
    <property type="entry name" value="CDS"/>
    <property type="match status" value="1"/>
</dbReference>
<evidence type="ECO:0000256" key="3">
    <source>
        <dbReference type="ARBA" id="ARBA00022679"/>
    </source>
</evidence>
<dbReference type="RefSeq" id="WP_088253664.1">
    <property type="nucleotide sequence ID" value="NZ_NIDE01000003.1"/>
</dbReference>
<feature type="transmembrane region" description="Helical" evidence="8">
    <location>
        <begin position="159"/>
        <end position="179"/>
    </location>
</feature>
<dbReference type="PANTHER" id="PTHR43535:SF1">
    <property type="entry name" value="PHOSPHATIDATE CYTIDYLYLTRANSFERASE"/>
    <property type="match status" value="1"/>
</dbReference>
<comment type="catalytic activity">
    <reaction evidence="7">
        <text>a 1,2-diacyl-sn-glycero-3-phosphate + CTP + H(+) = a CDP-1,2-diacyl-sn-glycerol + diphosphate</text>
        <dbReference type="Rhea" id="RHEA:16229"/>
        <dbReference type="ChEBI" id="CHEBI:15378"/>
        <dbReference type="ChEBI" id="CHEBI:33019"/>
        <dbReference type="ChEBI" id="CHEBI:37563"/>
        <dbReference type="ChEBI" id="CHEBI:58332"/>
        <dbReference type="ChEBI" id="CHEBI:58608"/>
        <dbReference type="EC" id="2.7.7.41"/>
    </reaction>
</comment>
<dbReference type="GO" id="GO:0009273">
    <property type="term" value="P:peptidoglycan-based cell wall biogenesis"/>
    <property type="evidence" value="ECO:0007669"/>
    <property type="project" value="TreeGrafter"/>
</dbReference>
<feature type="transmembrane region" description="Helical" evidence="8">
    <location>
        <begin position="225"/>
        <end position="244"/>
    </location>
</feature>
<keyword evidence="5 8" id="KW-1133">Transmembrane helix</keyword>
<feature type="transmembrane region" description="Helical" evidence="8">
    <location>
        <begin position="127"/>
        <end position="147"/>
    </location>
</feature>
<evidence type="ECO:0000313" key="10">
    <source>
        <dbReference type="Proteomes" id="UP000214646"/>
    </source>
</evidence>
<dbReference type="Pfam" id="PF01148">
    <property type="entry name" value="CTP_transf_1"/>
    <property type="match status" value="1"/>
</dbReference>
<comment type="similarity">
    <text evidence="2 7">Belongs to the CDS family.</text>
</comment>
<dbReference type="Proteomes" id="UP000214646">
    <property type="component" value="Unassembled WGS sequence"/>
</dbReference>
<keyword evidence="10" id="KW-1185">Reference proteome</keyword>
<accession>A0A225DTK7</accession>
<comment type="caution">
    <text evidence="9">The sequence shown here is derived from an EMBL/GenBank/DDBJ whole genome shotgun (WGS) entry which is preliminary data.</text>
</comment>
<dbReference type="EC" id="2.7.7.41" evidence="7"/>
<evidence type="ECO:0000256" key="1">
    <source>
        <dbReference type="ARBA" id="ARBA00004141"/>
    </source>
</evidence>
<proteinExistence type="inferred from homology"/>
<dbReference type="GO" id="GO:0004605">
    <property type="term" value="F:phosphatidate cytidylyltransferase activity"/>
    <property type="evidence" value="ECO:0007669"/>
    <property type="project" value="UniProtKB-EC"/>
</dbReference>
<dbReference type="EMBL" id="NIDE01000003">
    <property type="protein sequence ID" value="OWK44383.1"/>
    <property type="molecule type" value="Genomic_DNA"/>
</dbReference>
<keyword evidence="4 7" id="KW-0812">Transmembrane</keyword>
<keyword evidence="6 8" id="KW-0472">Membrane</keyword>
<feature type="transmembrane region" description="Helical" evidence="8">
    <location>
        <begin position="256"/>
        <end position="276"/>
    </location>
</feature>
<protein>
    <recommendedName>
        <fullName evidence="7">Phosphatidate cytidylyltransferase</fullName>
        <ecNumber evidence="7">2.7.7.41</ecNumber>
    </recommendedName>
</protein>
<sequence length="334" mass="35866">MSPEARERLFGAGHAFDHPVVLVATLAVAALLLLTPVVVWLLVRFGRIDAKLRTELMLRYWSWTVLTPLIAAPILLGAAWTILGIGVLSLLCYREYARATGLFREKAISLVVVLGILAVSFAELDHWYRLFVALVPFTVGAIAIVALLRDQPQGYIQRVALGVLGFVLFGSCLGHLGYLANDRNYRPVLILIFLSVELNDVFAFTVGKTLGERKLAPNTSPKKTIAGAVGALVLTTLMVTGIGISVFQGTVLASPFHLLTLGILVSVLGQCGDLMLSSIKRDLGIKDMAATIPGHGGLLDRFDSVILVAPAVFHYVNYFVGVGADQAPHVLTGG</sequence>
<comment type="subcellular location">
    <subcellularLocation>
        <location evidence="1">Membrane</location>
        <topology evidence="1">Multi-pass membrane protein</topology>
    </subcellularLocation>
</comment>
<evidence type="ECO:0000313" key="9">
    <source>
        <dbReference type="EMBL" id="OWK44383.1"/>
    </source>
</evidence>
<gene>
    <name evidence="9" type="ORF">FRUB_02315</name>
</gene>
<evidence type="ECO:0000256" key="4">
    <source>
        <dbReference type="ARBA" id="ARBA00022692"/>
    </source>
</evidence>
<evidence type="ECO:0000256" key="5">
    <source>
        <dbReference type="ARBA" id="ARBA00022989"/>
    </source>
</evidence>
<dbReference type="AlphaFoldDB" id="A0A225DTK7"/>
<name>A0A225DTK7_9BACT</name>
<evidence type="ECO:0000256" key="7">
    <source>
        <dbReference type="RuleBase" id="RU003938"/>
    </source>
</evidence>
<feature type="transmembrane region" description="Helical" evidence="8">
    <location>
        <begin position="20"/>
        <end position="43"/>
    </location>
</feature>
<evidence type="ECO:0000256" key="6">
    <source>
        <dbReference type="ARBA" id="ARBA00023136"/>
    </source>
</evidence>
<organism evidence="9 10">
    <name type="scientific">Fimbriiglobus ruber</name>
    <dbReference type="NCBI Taxonomy" id="1908690"/>
    <lineage>
        <taxon>Bacteria</taxon>
        <taxon>Pseudomonadati</taxon>
        <taxon>Planctomycetota</taxon>
        <taxon>Planctomycetia</taxon>
        <taxon>Gemmatales</taxon>
        <taxon>Gemmataceae</taxon>
        <taxon>Fimbriiglobus</taxon>
    </lineage>
</organism>
<evidence type="ECO:0000256" key="8">
    <source>
        <dbReference type="SAM" id="Phobius"/>
    </source>
</evidence>
<keyword evidence="3 7" id="KW-0808">Transferase</keyword>
<dbReference type="UniPathway" id="UPA00557">
    <property type="reaction ID" value="UER00614"/>
</dbReference>
<reference evidence="10" key="1">
    <citation type="submission" date="2017-06" db="EMBL/GenBank/DDBJ databases">
        <title>Genome analysis of Fimbriiglobus ruber SP5, the first member of the order Planctomycetales with confirmed chitinolytic capability.</title>
        <authorList>
            <person name="Ravin N.V."/>
            <person name="Rakitin A.L."/>
            <person name="Ivanova A.A."/>
            <person name="Beletsky A.V."/>
            <person name="Kulichevskaya I.S."/>
            <person name="Mardanov A.V."/>
            <person name="Dedysh S.N."/>
        </authorList>
    </citation>
    <scope>NUCLEOTIDE SEQUENCE [LARGE SCALE GENOMIC DNA]</scope>
    <source>
        <strain evidence="10">SP5</strain>
    </source>
</reference>
<feature type="transmembrane region" description="Helical" evidence="8">
    <location>
        <begin position="63"/>
        <end position="91"/>
    </location>
</feature>
<comment type="pathway">
    <text evidence="7">Phospholipid metabolism; CDP-diacylglycerol biosynthesis; CDP-diacylglycerol from sn-glycerol 3-phosphate: step 3/3.</text>
</comment>
<evidence type="ECO:0000256" key="2">
    <source>
        <dbReference type="ARBA" id="ARBA00010185"/>
    </source>
</evidence>
<keyword evidence="7 9" id="KW-0548">Nucleotidyltransferase</keyword>
<feature type="transmembrane region" description="Helical" evidence="8">
    <location>
        <begin position="103"/>
        <end position="121"/>
    </location>
</feature>
<dbReference type="GO" id="GO:0016024">
    <property type="term" value="P:CDP-diacylglycerol biosynthetic process"/>
    <property type="evidence" value="ECO:0007669"/>
    <property type="project" value="UniProtKB-UniPathway"/>
</dbReference>
<feature type="transmembrane region" description="Helical" evidence="8">
    <location>
        <begin position="185"/>
        <end position="204"/>
    </location>
</feature>
<dbReference type="InterPro" id="IPR000374">
    <property type="entry name" value="PC_trans"/>
</dbReference>